<reference evidence="2 3" key="1">
    <citation type="journal article" date="2015" name="Mol. Plant Microbe Interact.">
        <title>Comparative Genomic Analysis of Pseudomonas chlororaphis PCL1606 Reveals New Insight into Antifungal Compounds Involved in Biocontrol.</title>
        <authorList>
            <person name="Calderon C.E."/>
            <person name="Ramos C."/>
            <person name="de Vicente A."/>
            <person name="Cazorla F.M."/>
        </authorList>
    </citation>
    <scope>NUCLEOTIDE SEQUENCE [LARGE SCALE GENOMIC DNA]</scope>
    <source>
        <strain evidence="2 3">PCL1606</strain>
    </source>
</reference>
<dbReference type="PATRIC" id="fig|587753.10.peg.4855"/>
<dbReference type="Proteomes" id="UP000032748">
    <property type="component" value="Chromosome"/>
</dbReference>
<sequence length="190" mass="20327">MCLQGRYREQARSYTEVKEKTMSLLTRLLARGTVVLANSANKLQSLQMRLTAGEVNDDMEHFEPYGFTSNPLAGAEGIATFLGGDRSHAIVLVVADRRFRLKALAPGEVAIYTDEGDKIHFKRGRIIDLETATLNIRASSAVHIDTPTLTQTGSIVSQGDQVAGGISQIKHLHAGVQPGSGQTGAPAGGQ</sequence>
<dbReference type="Pfam" id="PF06890">
    <property type="entry name" value="Phage_Mu_Gp45"/>
    <property type="match status" value="1"/>
</dbReference>
<proteinExistence type="predicted"/>
<name>A0A0D5Y5N8_9PSED</name>
<evidence type="ECO:0000259" key="1">
    <source>
        <dbReference type="Pfam" id="PF06890"/>
    </source>
</evidence>
<dbReference type="PIRSF" id="PIRSF012337">
    <property type="entry name" value="gp45"/>
    <property type="match status" value="1"/>
</dbReference>
<organism evidence="2 3">
    <name type="scientific">Pseudomonas chlororaphis</name>
    <dbReference type="NCBI Taxonomy" id="587753"/>
    <lineage>
        <taxon>Bacteria</taxon>
        <taxon>Pseudomonadati</taxon>
        <taxon>Pseudomonadota</taxon>
        <taxon>Gammaproteobacteria</taxon>
        <taxon>Pseudomonadales</taxon>
        <taxon>Pseudomonadaceae</taxon>
        <taxon>Pseudomonas</taxon>
    </lineage>
</organism>
<dbReference type="Pfam" id="PF18946">
    <property type="entry name" value="Apex"/>
    <property type="match status" value="1"/>
</dbReference>
<dbReference type="InterPro" id="IPR053861">
    <property type="entry name" value="Phage_Mu_Gp45_N"/>
</dbReference>
<accession>A0A0D5Y5N8</accession>
<dbReference type="KEGG" id="pcz:PCL1606_48600"/>
<dbReference type="InterPro" id="IPR014462">
    <property type="entry name" value="Phage_Mu_Gp45"/>
</dbReference>
<feature type="domain" description="Bacteriophage Mu Gp45 N-terminal" evidence="1">
    <location>
        <begin position="31"/>
        <end position="98"/>
    </location>
</feature>
<gene>
    <name evidence="2" type="ORF">PCL1606_48600</name>
</gene>
<evidence type="ECO:0000313" key="2">
    <source>
        <dbReference type="EMBL" id="AKA26307.1"/>
    </source>
</evidence>
<dbReference type="InterPro" id="IPR013046">
    <property type="entry name" value="GpV/Gp45"/>
</dbReference>
<dbReference type="EMBL" id="CP011110">
    <property type="protein sequence ID" value="AKA26307.1"/>
    <property type="molecule type" value="Genomic_DNA"/>
</dbReference>
<dbReference type="NCBIfam" id="TIGR01644">
    <property type="entry name" value="phage_P2_V"/>
    <property type="match status" value="1"/>
</dbReference>
<protein>
    <submittedName>
        <fullName evidence="2">Phage assembly protein</fullName>
    </submittedName>
</protein>
<evidence type="ECO:0000313" key="3">
    <source>
        <dbReference type="Proteomes" id="UP000032748"/>
    </source>
</evidence>
<dbReference type="AlphaFoldDB" id="A0A0D5Y5N8"/>
<dbReference type="InterPro" id="IPR044033">
    <property type="entry name" value="GpV-like_apex"/>
</dbReference>